<dbReference type="EMBL" id="CAUOFW020002211">
    <property type="protein sequence ID" value="CAK9152112.1"/>
    <property type="molecule type" value="Genomic_DNA"/>
</dbReference>
<protein>
    <submittedName>
        <fullName evidence="1">Uncharacterized protein</fullName>
    </submittedName>
</protein>
<sequence length="157" mass="17517">LGNQVKPSKDGKNGSREIPESVRFTINKPQKIYVDQPAVNCDLNVNEQSNGEVTLFNVTFSFEQGVHTGRDSALNVNVQSNGKDSLVNIPANFEQGDHSGKDDVNPYKQIEDELVTNQVDNETHVHTPVKVQDSRSFTILNKQFSDVVDSTFFLDHN</sequence>
<comment type="caution">
    <text evidence="1">The sequence shown here is derived from an EMBL/GenBank/DDBJ whole genome shotgun (WGS) entry which is preliminary data.</text>
</comment>
<evidence type="ECO:0000313" key="1">
    <source>
        <dbReference type="EMBL" id="CAK9152112.1"/>
    </source>
</evidence>
<organism evidence="1 2">
    <name type="scientific">Ilex paraguariensis</name>
    <name type="common">yerba mate</name>
    <dbReference type="NCBI Taxonomy" id="185542"/>
    <lineage>
        <taxon>Eukaryota</taxon>
        <taxon>Viridiplantae</taxon>
        <taxon>Streptophyta</taxon>
        <taxon>Embryophyta</taxon>
        <taxon>Tracheophyta</taxon>
        <taxon>Spermatophyta</taxon>
        <taxon>Magnoliopsida</taxon>
        <taxon>eudicotyledons</taxon>
        <taxon>Gunneridae</taxon>
        <taxon>Pentapetalae</taxon>
        <taxon>asterids</taxon>
        <taxon>campanulids</taxon>
        <taxon>Aquifoliales</taxon>
        <taxon>Aquifoliaceae</taxon>
        <taxon>Ilex</taxon>
    </lineage>
</organism>
<gene>
    <name evidence="1" type="ORF">ILEXP_LOCUS20301</name>
</gene>
<reference evidence="1 2" key="1">
    <citation type="submission" date="2024-02" db="EMBL/GenBank/DDBJ databases">
        <authorList>
            <person name="Vignale AGUSTIN F."/>
            <person name="Sosa J E."/>
            <person name="Modenutti C."/>
        </authorList>
    </citation>
    <scope>NUCLEOTIDE SEQUENCE [LARGE SCALE GENOMIC DNA]</scope>
</reference>
<feature type="non-terminal residue" evidence="1">
    <location>
        <position position="1"/>
    </location>
</feature>
<dbReference type="Proteomes" id="UP001642360">
    <property type="component" value="Unassembled WGS sequence"/>
</dbReference>
<name>A0ABC8SC86_9AQUA</name>
<dbReference type="AlphaFoldDB" id="A0ABC8SC86"/>
<keyword evidence="2" id="KW-1185">Reference proteome</keyword>
<proteinExistence type="predicted"/>
<evidence type="ECO:0000313" key="2">
    <source>
        <dbReference type="Proteomes" id="UP001642360"/>
    </source>
</evidence>
<accession>A0ABC8SC86</accession>